<dbReference type="InterPro" id="IPR036465">
    <property type="entry name" value="vWFA_dom_sf"/>
</dbReference>
<dbReference type="GO" id="GO:0070971">
    <property type="term" value="C:endoplasmic reticulum exit site"/>
    <property type="evidence" value="ECO:0007669"/>
    <property type="project" value="TreeGrafter"/>
</dbReference>
<dbReference type="InterPro" id="IPR006896">
    <property type="entry name" value="Sec23/24_trunk_dom"/>
</dbReference>
<evidence type="ECO:0000259" key="1">
    <source>
        <dbReference type="Pfam" id="PF00626"/>
    </source>
</evidence>
<dbReference type="InterPro" id="IPR041742">
    <property type="entry name" value="Sec24-like_trunk_dom"/>
</dbReference>
<feature type="domain" description="Sec23/Sec24 trunk" evidence="2">
    <location>
        <begin position="62"/>
        <end position="302"/>
    </location>
</feature>
<dbReference type="InterPro" id="IPR036174">
    <property type="entry name" value="Znf_Sec23_Sec24_sf"/>
</dbReference>
<dbReference type="Pfam" id="PF00626">
    <property type="entry name" value="Gelsolin"/>
    <property type="match status" value="1"/>
</dbReference>
<dbReference type="SUPFAM" id="SSF82754">
    <property type="entry name" value="C-terminal, gelsolin-like domain of Sec23/24"/>
    <property type="match status" value="1"/>
</dbReference>
<keyword evidence="6" id="KW-1185">Reference proteome</keyword>
<dbReference type="InterPro" id="IPR036175">
    <property type="entry name" value="Sec23/24_helical_dom_sf"/>
</dbReference>
<evidence type="ECO:0000313" key="6">
    <source>
        <dbReference type="Proteomes" id="UP001140949"/>
    </source>
</evidence>
<feature type="domain" description="Sec23/Sec24 beta-sandwich" evidence="4">
    <location>
        <begin position="307"/>
        <end position="391"/>
    </location>
</feature>
<dbReference type="AlphaFoldDB" id="A0AAX6EBN5"/>
<reference evidence="5" key="2">
    <citation type="submission" date="2023-04" db="EMBL/GenBank/DDBJ databases">
        <authorList>
            <person name="Bruccoleri R.E."/>
            <person name="Oakeley E.J."/>
            <person name="Faust A.-M."/>
            <person name="Dessus-Babus S."/>
            <person name="Altorfer M."/>
            <person name="Burckhardt D."/>
            <person name="Oertli M."/>
            <person name="Naumann U."/>
            <person name="Petersen F."/>
            <person name="Wong J."/>
        </authorList>
    </citation>
    <scope>NUCLEOTIDE SEQUENCE</scope>
    <source>
        <strain evidence="5">GSM-AAB239-AS_SAM_17_03QT</strain>
        <tissue evidence="5">Leaf</tissue>
    </source>
</reference>
<name>A0AAX6EBN5_IRIPA</name>
<dbReference type="Pfam" id="PF04811">
    <property type="entry name" value="Sec23_trunk"/>
    <property type="match status" value="1"/>
</dbReference>
<evidence type="ECO:0000259" key="2">
    <source>
        <dbReference type="Pfam" id="PF04811"/>
    </source>
</evidence>
<accession>A0AAX6EBN5</accession>
<dbReference type="PANTHER" id="PTHR13803">
    <property type="entry name" value="SEC24-RELATED PROTEIN"/>
    <property type="match status" value="1"/>
</dbReference>
<protein>
    <submittedName>
        <fullName evidence="5">Protein transport protein Sec24-like</fullName>
    </submittedName>
</protein>
<dbReference type="InterPro" id="IPR029006">
    <property type="entry name" value="ADF-H/Gelsolin-like_dom_sf"/>
</dbReference>
<evidence type="ECO:0000313" key="5">
    <source>
        <dbReference type="EMBL" id="KAJ6801486.1"/>
    </source>
</evidence>
<dbReference type="Gene3D" id="2.30.30.380">
    <property type="entry name" value="Zn-finger domain of Sec23/24"/>
    <property type="match status" value="1"/>
</dbReference>
<comment type="caution">
    <text evidence="5">The sequence shown here is derived from an EMBL/GenBank/DDBJ whole genome shotgun (WGS) entry which is preliminary data.</text>
</comment>
<evidence type="ECO:0000259" key="3">
    <source>
        <dbReference type="Pfam" id="PF04815"/>
    </source>
</evidence>
<dbReference type="Pfam" id="PF08033">
    <property type="entry name" value="Sec23_BS"/>
    <property type="match status" value="1"/>
</dbReference>
<dbReference type="InterPro" id="IPR006900">
    <property type="entry name" value="Sec23/24_helical_dom"/>
</dbReference>
<feature type="domain" description="Gelsolin-like" evidence="1">
    <location>
        <begin position="526"/>
        <end position="592"/>
    </location>
</feature>
<organism evidence="5 6">
    <name type="scientific">Iris pallida</name>
    <name type="common">Sweet iris</name>
    <dbReference type="NCBI Taxonomy" id="29817"/>
    <lineage>
        <taxon>Eukaryota</taxon>
        <taxon>Viridiplantae</taxon>
        <taxon>Streptophyta</taxon>
        <taxon>Embryophyta</taxon>
        <taxon>Tracheophyta</taxon>
        <taxon>Spermatophyta</taxon>
        <taxon>Magnoliopsida</taxon>
        <taxon>Liliopsida</taxon>
        <taxon>Asparagales</taxon>
        <taxon>Iridaceae</taxon>
        <taxon>Iridoideae</taxon>
        <taxon>Irideae</taxon>
        <taxon>Iris</taxon>
    </lineage>
</organism>
<sequence length="651" mass="72777">MRFVDHGRRFICNLCGFTDETPRDYFCNLGPDGRRRDADERPELCRGTVEFVATKEFMVREPMPAVFFFLIDVSMNAIQTGATAAACNSVSQAITDLPEGPRTMVGIATFDSTIHFYNLKRAFQQPLMLIVPDVQDVYTPLHTDLIVELAECRQHLEQLLESIPTMFESNKVAESAFGAAIKAAFLAMKPTGGKLLVFQSVLPSVGIGSLSSREAEGRTSITSGEKEAHKLLQPADKTLKTMAIEFAEYQVCVDIFITSQTYVDMASISVIPRTTGGQVYYYYPFSAISDSAKLYNDLRWNISRPQGFEAVMRVRCSTGVQVQEYSGNFCKRIPTDIDLPGIDCDKTIMVTLKHDDKFQEGTECAFQCALLYTTVYGQRRIRVTNLSLPCTSMLSNLFRSADLDTQFACFLKQAASGIPASPLSQVREQITNLCINILHSYRKFCATVSSSGQLILPEALKLFPLYTLALVKSIGLRNDGRLDDRSYWASYAASLSITLAVPLVYPRMLSIHDLTSKDDDSIISSTIPLSSEHIMDDGIYLLENGEDCLIYVGNMVNPDILQQIFGTPSVEGIPSQLVLEQFDNDLSKKLNNVVNEIRRQRCSYLRLRLCKKGDQSGMLFLSYMVEDKNPGGLSYVEFLVHIHRQIQTKMA</sequence>
<dbReference type="InterPro" id="IPR012990">
    <property type="entry name" value="Beta-sandwich_Sec23_24"/>
</dbReference>
<reference evidence="5" key="1">
    <citation type="journal article" date="2023" name="GigaByte">
        <title>Genome assembly of the bearded iris, Iris pallida Lam.</title>
        <authorList>
            <person name="Bruccoleri R.E."/>
            <person name="Oakeley E.J."/>
            <person name="Faust A.M.E."/>
            <person name="Altorfer M."/>
            <person name="Dessus-Babus S."/>
            <person name="Burckhardt D."/>
            <person name="Oertli M."/>
            <person name="Naumann U."/>
            <person name="Petersen F."/>
            <person name="Wong J."/>
        </authorList>
    </citation>
    <scope>NUCLEOTIDE SEQUENCE</scope>
    <source>
        <strain evidence="5">GSM-AAB239-AS_SAM_17_03QT</strain>
    </source>
</reference>
<feature type="domain" description="Sec23/Sec24 helical" evidence="3">
    <location>
        <begin position="402"/>
        <end position="500"/>
    </location>
</feature>
<dbReference type="SUPFAM" id="SSF81995">
    <property type="entry name" value="beta-sandwich domain of Sec23/24"/>
    <property type="match status" value="1"/>
</dbReference>
<dbReference type="Gene3D" id="2.60.40.1670">
    <property type="entry name" value="beta-sandwich domain of Sec23/24"/>
    <property type="match status" value="1"/>
</dbReference>
<dbReference type="GO" id="GO:0030127">
    <property type="term" value="C:COPII vesicle coat"/>
    <property type="evidence" value="ECO:0007669"/>
    <property type="project" value="InterPro"/>
</dbReference>
<dbReference type="Gene3D" id="3.40.50.410">
    <property type="entry name" value="von Willebrand factor, type A domain"/>
    <property type="match status" value="1"/>
</dbReference>
<gene>
    <name evidence="5" type="ORF">M6B38_198130</name>
</gene>
<dbReference type="Proteomes" id="UP001140949">
    <property type="component" value="Unassembled WGS sequence"/>
</dbReference>
<dbReference type="CDD" id="cd01479">
    <property type="entry name" value="Sec24-like"/>
    <property type="match status" value="1"/>
</dbReference>
<dbReference type="InterPro" id="IPR050550">
    <property type="entry name" value="SEC23_SEC24_subfamily"/>
</dbReference>
<dbReference type="Gene3D" id="1.20.120.730">
    <property type="entry name" value="Sec23/Sec24 helical domain"/>
    <property type="match status" value="1"/>
</dbReference>
<dbReference type="GO" id="GO:0006886">
    <property type="term" value="P:intracellular protein transport"/>
    <property type="evidence" value="ECO:0007669"/>
    <property type="project" value="InterPro"/>
</dbReference>
<evidence type="ECO:0000259" key="4">
    <source>
        <dbReference type="Pfam" id="PF08033"/>
    </source>
</evidence>
<proteinExistence type="predicted"/>
<dbReference type="Pfam" id="PF04815">
    <property type="entry name" value="Sec23_helical"/>
    <property type="match status" value="1"/>
</dbReference>
<dbReference type="GO" id="GO:0090110">
    <property type="term" value="P:COPII-coated vesicle cargo loading"/>
    <property type="evidence" value="ECO:0007669"/>
    <property type="project" value="TreeGrafter"/>
</dbReference>
<dbReference type="SUPFAM" id="SSF82919">
    <property type="entry name" value="Zn-finger domain of Sec23/24"/>
    <property type="match status" value="1"/>
</dbReference>
<dbReference type="GO" id="GO:0000149">
    <property type="term" value="F:SNARE binding"/>
    <property type="evidence" value="ECO:0007669"/>
    <property type="project" value="TreeGrafter"/>
</dbReference>
<dbReference type="SUPFAM" id="SSF53300">
    <property type="entry name" value="vWA-like"/>
    <property type="match status" value="1"/>
</dbReference>
<dbReference type="PANTHER" id="PTHR13803:SF4">
    <property type="entry name" value="SECRETORY 24CD, ISOFORM C"/>
    <property type="match status" value="1"/>
</dbReference>
<dbReference type="Gene3D" id="3.40.20.10">
    <property type="entry name" value="Severin"/>
    <property type="match status" value="1"/>
</dbReference>
<dbReference type="SUPFAM" id="SSF81811">
    <property type="entry name" value="Helical domain of Sec23/24"/>
    <property type="match status" value="1"/>
</dbReference>
<dbReference type="InterPro" id="IPR007123">
    <property type="entry name" value="Gelsolin-like_dom"/>
</dbReference>
<dbReference type="GO" id="GO:0008270">
    <property type="term" value="F:zinc ion binding"/>
    <property type="evidence" value="ECO:0007669"/>
    <property type="project" value="InterPro"/>
</dbReference>
<dbReference type="InterPro" id="IPR036180">
    <property type="entry name" value="Gelsolin-like_dom_sf"/>
</dbReference>
<dbReference type="EMBL" id="JANAVB010038018">
    <property type="protein sequence ID" value="KAJ6801486.1"/>
    <property type="molecule type" value="Genomic_DNA"/>
</dbReference>